<name>A0ABW2YB88_9BIFI</name>
<dbReference type="Proteomes" id="UP001597036">
    <property type="component" value="Unassembled WGS sequence"/>
</dbReference>
<dbReference type="PANTHER" id="PTHR47307">
    <property type="entry name" value="GLUTATHIONE-REGULATED POTASSIUM-EFFLUX SYSTEM ANCILLARY PROTEIN KEFG"/>
    <property type="match status" value="1"/>
</dbReference>
<comment type="caution">
    <text evidence="3">The sequence shown here is derived from an EMBL/GenBank/DDBJ whole genome shotgun (WGS) entry which is preliminary data.</text>
</comment>
<dbReference type="RefSeq" id="WP_377939080.1">
    <property type="nucleotide sequence ID" value="NZ_JBHTHQ010000021.1"/>
</dbReference>
<accession>A0ABW2YB88</accession>
<feature type="domain" description="Flavodoxin-like fold" evidence="2">
    <location>
        <begin position="1"/>
        <end position="167"/>
    </location>
</feature>
<dbReference type="PANTHER" id="PTHR47307:SF1">
    <property type="entry name" value="GLUTATHIONE-REGULATED POTASSIUM-EFFLUX SYSTEM ANCILLARY PROTEIN KEFG"/>
    <property type="match status" value="1"/>
</dbReference>
<reference evidence="4" key="1">
    <citation type="journal article" date="2019" name="Int. J. Syst. Evol. Microbiol.">
        <title>The Global Catalogue of Microorganisms (GCM) 10K type strain sequencing project: providing services to taxonomists for standard genome sequencing and annotation.</title>
        <authorList>
            <consortium name="The Broad Institute Genomics Platform"/>
            <consortium name="The Broad Institute Genome Sequencing Center for Infectious Disease"/>
            <person name="Wu L."/>
            <person name="Ma J."/>
        </authorList>
    </citation>
    <scope>NUCLEOTIDE SEQUENCE [LARGE SCALE GENOMIC DNA]</scope>
    <source>
        <strain evidence="4">CCM 8604</strain>
    </source>
</reference>
<dbReference type="GO" id="GO:0016491">
    <property type="term" value="F:oxidoreductase activity"/>
    <property type="evidence" value="ECO:0007669"/>
    <property type="project" value="UniProtKB-KW"/>
</dbReference>
<sequence length="181" mass="20242">MKTVVLVFHNDLNSSRANAALAEAARSVDGVEVRDMYALYPDFKIDIKKEQEVLEGADRIVLQFPMHWYSAPALLQQYFDDVFQWGWCYGGGRALEGKEFMVSVTAGASTSAYDKSTGAHYTLHELLAPFHETVTRVHANFIDSFEAAGAMSLDEQTIADMKARYVACLTEEKAAPFEIHH</sequence>
<dbReference type="SUPFAM" id="SSF52218">
    <property type="entry name" value="Flavoproteins"/>
    <property type="match status" value="1"/>
</dbReference>
<dbReference type="InterPro" id="IPR046980">
    <property type="entry name" value="KefG/KefF"/>
</dbReference>
<dbReference type="Pfam" id="PF02525">
    <property type="entry name" value="Flavodoxin_2"/>
    <property type="match status" value="1"/>
</dbReference>
<evidence type="ECO:0000256" key="1">
    <source>
        <dbReference type="ARBA" id="ARBA00023002"/>
    </source>
</evidence>
<dbReference type="Gene3D" id="3.40.50.360">
    <property type="match status" value="1"/>
</dbReference>
<keyword evidence="1 3" id="KW-0560">Oxidoreductase</keyword>
<dbReference type="InterPro" id="IPR003680">
    <property type="entry name" value="Flavodoxin_fold"/>
</dbReference>
<evidence type="ECO:0000313" key="3">
    <source>
        <dbReference type="EMBL" id="MFD0705392.1"/>
    </source>
</evidence>
<keyword evidence="4" id="KW-1185">Reference proteome</keyword>
<dbReference type="EC" id="1.-.-.-" evidence="3"/>
<dbReference type="EMBL" id="JBHTHQ010000021">
    <property type="protein sequence ID" value="MFD0705392.1"/>
    <property type="molecule type" value="Genomic_DNA"/>
</dbReference>
<gene>
    <name evidence="3" type="ORF">ACFQY8_06505</name>
</gene>
<evidence type="ECO:0000313" key="4">
    <source>
        <dbReference type="Proteomes" id="UP001597036"/>
    </source>
</evidence>
<dbReference type="InterPro" id="IPR029039">
    <property type="entry name" value="Flavoprotein-like_sf"/>
</dbReference>
<organism evidence="3 4">
    <name type="scientific">Alloscardovia venturai</name>
    <dbReference type="NCBI Taxonomy" id="1769421"/>
    <lineage>
        <taxon>Bacteria</taxon>
        <taxon>Bacillati</taxon>
        <taxon>Actinomycetota</taxon>
        <taxon>Actinomycetes</taxon>
        <taxon>Bifidobacteriales</taxon>
        <taxon>Bifidobacteriaceae</taxon>
        <taxon>Alloscardovia</taxon>
    </lineage>
</organism>
<protein>
    <submittedName>
        <fullName evidence="3">NAD(P)H-dependent oxidoreductase</fullName>
        <ecNumber evidence="3">1.-.-.-</ecNumber>
    </submittedName>
</protein>
<proteinExistence type="predicted"/>
<evidence type="ECO:0000259" key="2">
    <source>
        <dbReference type="Pfam" id="PF02525"/>
    </source>
</evidence>